<comment type="caution">
    <text evidence="3">The sequence shown here is derived from an EMBL/GenBank/DDBJ whole genome shotgun (WGS) entry which is preliminary data.</text>
</comment>
<dbReference type="Proteomes" id="UP000062317">
    <property type="component" value="Unassembled WGS sequence"/>
</dbReference>
<evidence type="ECO:0000313" key="3">
    <source>
        <dbReference type="EMBL" id="KVV40884.1"/>
    </source>
</evidence>
<evidence type="ECO:0000256" key="2">
    <source>
        <dbReference type="SAM" id="Phobius"/>
    </source>
</evidence>
<keyword evidence="2" id="KW-0472">Membrane</keyword>
<protein>
    <submittedName>
        <fullName evidence="3">Uncharacterized protein</fullName>
    </submittedName>
</protein>
<dbReference type="EMBL" id="LPEQ01000113">
    <property type="protein sequence ID" value="KVV40884.1"/>
    <property type="molecule type" value="Genomic_DNA"/>
</dbReference>
<organism evidence="3 4">
    <name type="scientific">Burkholderia territorii</name>
    <dbReference type="NCBI Taxonomy" id="1503055"/>
    <lineage>
        <taxon>Bacteria</taxon>
        <taxon>Pseudomonadati</taxon>
        <taxon>Pseudomonadota</taxon>
        <taxon>Betaproteobacteria</taxon>
        <taxon>Burkholderiales</taxon>
        <taxon>Burkholderiaceae</taxon>
        <taxon>Burkholderia</taxon>
        <taxon>Burkholderia cepacia complex</taxon>
    </lineage>
</organism>
<sequence>MNLTRFFRRLETAGRGREMTTTQSIPLFFFLFFTALFVWIGVVSLRAPTGTPNSSGATGAGRPDGDQAARKRAFDEEMSDEMSYGGDYRRTMNAHSPVMFSAPDPLSKEWPFDS</sequence>
<dbReference type="AlphaFoldDB" id="A0A106DR05"/>
<proteinExistence type="predicted"/>
<name>A0A106DR05_9BURK</name>
<accession>A0A106DR05</accession>
<keyword evidence="2" id="KW-1133">Transmembrane helix</keyword>
<keyword evidence="2" id="KW-0812">Transmembrane</keyword>
<reference evidence="3 4" key="1">
    <citation type="submission" date="2015-11" db="EMBL/GenBank/DDBJ databases">
        <title>Expanding the genomic diversity of Burkholderia species for the development of highly accurate diagnostics.</title>
        <authorList>
            <person name="Sahl J."/>
            <person name="Keim P."/>
            <person name="Wagner D."/>
        </authorList>
    </citation>
    <scope>NUCLEOTIDE SEQUENCE [LARGE SCALE GENOMIC DNA]</scope>
    <source>
        <strain evidence="3 4">MSMB1301WGS</strain>
    </source>
</reference>
<keyword evidence="4" id="KW-1185">Reference proteome</keyword>
<feature type="region of interest" description="Disordered" evidence="1">
    <location>
        <begin position="49"/>
        <end position="86"/>
    </location>
</feature>
<feature type="compositionally biased region" description="Basic and acidic residues" evidence="1">
    <location>
        <begin position="63"/>
        <end position="75"/>
    </location>
</feature>
<evidence type="ECO:0000313" key="4">
    <source>
        <dbReference type="Proteomes" id="UP000062317"/>
    </source>
</evidence>
<evidence type="ECO:0000256" key="1">
    <source>
        <dbReference type="SAM" id="MobiDB-lite"/>
    </source>
</evidence>
<feature type="transmembrane region" description="Helical" evidence="2">
    <location>
        <begin position="25"/>
        <end position="45"/>
    </location>
</feature>
<gene>
    <name evidence="3" type="ORF">WT27_13225</name>
</gene>